<dbReference type="Pfam" id="PF23559">
    <property type="entry name" value="WHD_DRP"/>
    <property type="match status" value="1"/>
</dbReference>
<dbReference type="InterPro" id="IPR055414">
    <property type="entry name" value="LRR_R13L4/SHOC2-like"/>
</dbReference>
<dbReference type="SUPFAM" id="SSF52058">
    <property type="entry name" value="L domain-like"/>
    <property type="match status" value="1"/>
</dbReference>
<dbReference type="InterPro" id="IPR058922">
    <property type="entry name" value="WHD_DRP"/>
</dbReference>
<comment type="caution">
    <text evidence="5">The sequence shown here is derived from an EMBL/GenBank/DDBJ whole genome shotgun (WGS) entry which is preliminary data.</text>
</comment>
<evidence type="ECO:0000259" key="3">
    <source>
        <dbReference type="Pfam" id="PF23559"/>
    </source>
</evidence>
<gene>
    <name evidence="5" type="ORF">HS088_TW04G01347</name>
</gene>
<evidence type="ECO:0000313" key="6">
    <source>
        <dbReference type="Proteomes" id="UP000593562"/>
    </source>
</evidence>
<accession>A0A7J7DSN8</accession>
<dbReference type="EMBL" id="JAAARO010000004">
    <property type="protein sequence ID" value="KAF5749378.1"/>
    <property type="molecule type" value="Genomic_DNA"/>
</dbReference>
<protein>
    <submittedName>
        <fullName evidence="5">Putative disease resistance RPP13-like protein 1</fullName>
    </submittedName>
</protein>
<dbReference type="Pfam" id="PF23598">
    <property type="entry name" value="LRR_14"/>
    <property type="match status" value="1"/>
</dbReference>
<evidence type="ECO:0000313" key="5">
    <source>
        <dbReference type="EMBL" id="KAF5749378.1"/>
    </source>
</evidence>
<dbReference type="AlphaFoldDB" id="A0A7J7DSN8"/>
<feature type="domain" description="Disease resistance protein winged helix" evidence="3">
    <location>
        <begin position="98"/>
        <end position="160"/>
    </location>
</feature>
<organism evidence="5 6">
    <name type="scientific">Tripterygium wilfordii</name>
    <name type="common">Thunder God vine</name>
    <dbReference type="NCBI Taxonomy" id="458696"/>
    <lineage>
        <taxon>Eukaryota</taxon>
        <taxon>Viridiplantae</taxon>
        <taxon>Streptophyta</taxon>
        <taxon>Embryophyta</taxon>
        <taxon>Tracheophyta</taxon>
        <taxon>Spermatophyta</taxon>
        <taxon>Magnoliopsida</taxon>
        <taxon>eudicotyledons</taxon>
        <taxon>Gunneridae</taxon>
        <taxon>Pentapetalae</taxon>
        <taxon>rosids</taxon>
        <taxon>fabids</taxon>
        <taxon>Celastrales</taxon>
        <taxon>Celastraceae</taxon>
        <taxon>Tripterygium</taxon>
    </lineage>
</organism>
<name>A0A7J7DSN8_TRIWF</name>
<feature type="domain" description="Disease resistance R13L4/SHOC-2-like LRR" evidence="4">
    <location>
        <begin position="202"/>
        <end position="313"/>
    </location>
</feature>
<evidence type="ECO:0000256" key="1">
    <source>
        <dbReference type="ARBA" id="ARBA00022737"/>
    </source>
</evidence>
<proteinExistence type="predicted"/>
<dbReference type="PANTHER" id="PTHR36766:SF70">
    <property type="entry name" value="DISEASE RESISTANCE PROTEIN RGA4"/>
    <property type="match status" value="1"/>
</dbReference>
<dbReference type="PANTHER" id="PTHR36766">
    <property type="entry name" value="PLANT BROAD-SPECTRUM MILDEW RESISTANCE PROTEIN RPW8"/>
    <property type="match status" value="1"/>
</dbReference>
<dbReference type="Gene3D" id="3.80.10.10">
    <property type="entry name" value="Ribonuclease Inhibitor"/>
    <property type="match status" value="1"/>
</dbReference>
<evidence type="ECO:0000256" key="2">
    <source>
        <dbReference type="ARBA" id="ARBA00022821"/>
    </source>
</evidence>
<reference evidence="5 6" key="1">
    <citation type="journal article" date="2020" name="Nat. Commun.">
        <title>Genome of Tripterygium wilfordii and identification of cytochrome P450 involved in triptolide biosynthesis.</title>
        <authorList>
            <person name="Tu L."/>
            <person name="Su P."/>
            <person name="Zhang Z."/>
            <person name="Gao L."/>
            <person name="Wang J."/>
            <person name="Hu T."/>
            <person name="Zhou J."/>
            <person name="Zhang Y."/>
            <person name="Zhao Y."/>
            <person name="Liu Y."/>
            <person name="Song Y."/>
            <person name="Tong Y."/>
            <person name="Lu Y."/>
            <person name="Yang J."/>
            <person name="Xu C."/>
            <person name="Jia M."/>
            <person name="Peters R.J."/>
            <person name="Huang L."/>
            <person name="Gao W."/>
        </authorList>
    </citation>
    <scope>NUCLEOTIDE SEQUENCE [LARGE SCALE GENOMIC DNA]</scope>
    <source>
        <strain evidence="6">cv. XIE 37</strain>
        <tissue evidence="5">Leaf</tissue>
    </source>
</reference>
<keyword evidence="2" id="KW-0611">Plant defense</keyword>
<dbReference type="InParanoid" id="A0A7J7DSN8"/>
<evidence type="ECO:0000259" key="4">
    <source>
        <dbReference type="Pfam" id="PF23598"/>
    </source>
</evidence>
<dbReference type="Proteomes" id="UP000593562">
    <property type="component" value="Unassembled WGS sequence"/>
</dbReference>
<keyword evidence="1" id="KW-0677">Repeat</keyword>
<sequence length="332" mass="37866">MNVFELVQKWTSELNPSIGGLNLSFLTSATVPISNLSTYPPMPFPDPSPSICRLSLTLPSSTSHPITSTARSLYRSTLTLSKFADFQVENVGSTRNRSEKDNLVQMWVAEGLVVQEKRRAIWDVGRNYFNDLLGRSFFYASDLVGYRQQYKMHGLLHKLAELISSDLCFRVEDTKMEMKLLGKHKGAQHSSLTCSDFFQPSSLEPFHRFKRLRTFMLDGLEGEIVDSGFFKKLKHLRTLHFRGLDMRFIPDAIEHLIHLRYLDGSYSKIEELPRGIAKIIGLQTIKLRGCKNLRRLPKNMKKLIELQHLELGKGMSDVGGLKAFPDTTLELK</sequence>
<dbReference type="GO" id="GO:0006952">
    <property type="term" value="P:defense response"/>
    <property type="evidence" value="ECO:0007669"/>
    <property type="project" value="UniProtKB-KW"/>
</dbReference>
<dbReference type="InterPro" id="IPR032675">
    <property type="entry name" value="LRR_dom_sf"/>
</dbReference>
<keyword evidence="6" id="KW-1185">Reference proteome</keyword>